<dbReference type="Pfam" id="PF12689">
    <property type="entry name" value="Acid_PPase"/>
    <property type="match status" value="1"/>
</dbReference>
<dbReference type="SFLD" id="SFLDG01129">
    <property type="entry name" value="C1.5:_HAD__Beta-PGM__Phosphata"/>
    <property type="match status" value="1"/>
</dbReference>
<dbReference type="NCBIfam" id="TIGR01685">
    <property type="entry name" value="MDP-1"/>
    <property type="match status" value="1"/>
</dbReference>
<dbReference type="HOGENOM" id="CLU_071162_0_0_1"/>
<dbReference type="FunCoup" id="A0A067M519">
    <property type="interactions" value="40"/>
</dbReference>
<organism evidence="1 2">
    <name type="scientific">Botryobasidium botryosum (strain FD-172 SS1)</name>
    <dbReference type="NCBI Taxonomy" id="930990"/>
    <lineage>
        <taxon>Eukaryota</taxon>
        <taxon>Fungi</taxon>
        <taxon>Dikarya</taxon>
        <taxon>Basidiomycota</taxon>
        <taxon>Agaricomycotina</taxon>
        <taxon>Agaricomycetes</taxon>
        <taxon>Cantharellales</taxon>
        <taxon>Botryobasidiaceae</taxon>
        <taxon>Botryobasidium</taxon>
    </lineage>
</organism>
<sequence>MTPSLAFPQLIAFDLDYTLWDLWIDTHAVSPLRREQQAINCIADRYGSQIKFYPDVPEILHSLVKTGVHVAVCSRTTTPDLHVPAREALSLLLLPAKPQKTLLDHFSHSSSKSKAAAEAEEGASSSSASEPIPARDFFDTMEIYPFFRSAAVEGSKLVHFKALHEKTGIPYDQMLFFDDEIRNKEVEKLGVTFILVRRGVDHDCYQKGLQEWRRKRSGASASGSKTRR</sequence>
<accession>A0A067M519</accession>
<dbReference type="Gene3D" id="3.40.50.1000">
    <property type="entry name" value="HAD superfamily/HAD-like"/>
    <property type="match status" value="1"/>
</dbReference>
<dbReference type="Proteomes" id="UP000027195">
    <property type="component" value="Unassembled WGS sequence"/>
</dbReference>
<dbReference type="NCBIfam" id="TIGR01681">
    <property type="entry name" value="HAD-SF-IIIC"/>
    <property type="match status" value="1"/>
</dbReference>
<dbReference type="EMBL" id="KL198064">
    <property type="protein sequence ID" value="KDQ10828.1"/>
    <property type="molecule type" value="Genomic_DNA"/>
</dbReference>
<dbReference type="InterPro" id="IPR010036">
    <property type="entry name" value="MDP_1_eu_arc"/>
</dbReference>
<dbReference type="GO" id="GO:0003993">
    <property type="term" value="F:acid phosphatase activity"/>
    <property type="evidence" value="ECO:0007669"/>
    <property type="project" value="TreeGrafter"/>
</dbReference>
<keyword evidence="2" id="KW-1185">Reference proteome</keyword>
<dbReference type="SUPFAM" id="SSF56784">
    <property type="entry name" value="HAD-like"/>
    <property type="match status" value="1"/>
</dbReference>
<dbReference type="PANTHER" id="PTHR17901">
    <property type="entry name" value="MAGNESIUM-DEPENDENT PHOSPHATASE 1 MDP1"/>
    <property type="match status" value="1"/>
</dbReference>
<dbReference type="InterPro" id="IPR036412">
    <property type="entry name" value="HAD-like_sf"/>
</dbReference>
<proteinExistence type="predicted"/>
<dbReference type="SFLD" id="SFLDS00003">
    <property type="entry name" value="Haloacid_Dehalogenase"/>
    <property type="match status" value="1"/>
</dbReference>
<dbReference type="InterPro" id="IPR023214">
    <property type="entry name" value="HAD_sf"/>
</dbReference>
<dbReference type="AlphaFoldDB" id="A0A067M519"/>
<dbReference type="PANTHER" id="PTHR17901:SF14">
    <property type="entry name" value="MAGNESIUM-DEPENDENT PHOSPHATASE 1"/>
    <property type="match status" value="1"/>
</dbReference>
<dbReference type="SFLD" id="SFLDG01131">
    <property type="entry name" value="C1.5.2:_MDP_Like"/>
    <property type="match status" value="1"/>
</dbReference>
<reference evidence="2" key="1">
    <citation type="journal article" date="2014" name="Proc. Natl. Acad. Sci. U.S.A.">
        <title>Extensive sampling of basidiomycete genomes demonstrates inadequacy of the white-rot/brown-rot paradigm for wood decay fungi.</title>
        <authorList>
            <person name="Riley R."/>
            <person name="Salamov A.A."/>
            <person name="Brown D.W."/>
            <person name="Nagy L.G."/>
            <person name="Floudas D."/>
            <person name="Held B.W."/>
            <person name="Levasseur A."/>
            <person name="Lombard V."/>
            <person name="Morin E."/>
            <person name="Otillar R."/>
            <person name="Lindquist E.A."/>
            <person name="Sun H."/>
            <person name="LaButti K.M."/>
            <person name="Schmutz J."/>
            <person name="Jabbour D."/>
            <person name="Luo H."/>
            <person name="Baker S.E."/>
            <person name="Pisabarro A.G."/>
            <person name="Walton J.D."/>
            <person name="Blanchette R.A."/>
            <person name="Henrissat B."/>
            <person name="Martin F."/>
            <person name="Cullen D."/>
            <person name="Hibbett D.S."/>
            <person name="Grigoriev I.V."/>
        </authorList>
    </citation>
    <scope>NUCLEOTIDE SEQUENCE [LARGE SCALE GENOMIC DNA]</scope>
    <source>
        <strain evidence="2">FD-172 SS1</strain>
    </source>
</reference>
<gene>
    <name evidence="1" type="ORF">BOTBODRAFT_190283</name>
</gene>
<dbReference type="InParanoid" id="A0A067M519"/>
<dbReference type="OrthoDB" id="2865258at2759"/>
<evidence type="ECO:0000313" key="1">
    <source>
        <dbReference type="EMBL" id="KDQ10828.1"/>
    </source>
</evidence>
<dbReference type="STRING" id="930990.A0A067M519"/>
<protein>
    <recommendedName>
        <fullName evidence="3">Magnesium-dependent phosphatase-1</fullName>
    </recommendedName>
</protein>
<evidence type="ECO:0008006" key="3">
    <source>
        <dbReference type="Google" id="ProtNLM"/>
    </source>
</evidence>
<name>A0A067M519_BOTB1</name>
<dbReference type="InterPro" id="IPR010033">
    <property type="entry name" value="HAD_SF_ppase_IIIC"/>
</dbReference>
<evidence type="ECO:0000313" key="2">
    <source>
        <dbReference type="Proteomes" id="UP000027195"/>
    </source>
</evidence>